<dbReference type="SUPFAM" id="SSF53448">
    <property type="entry name" value="Nucleotide-diphospho-sugar transferases"/>
    <property type="match status" value="1"/>
</dbReference>
<evidence type="ECO:0000313" key="5">
    <source>
        <dbReference type="Proteomes" id="UP000215261"/>
    </source>
</evidence>
<protein>
    <submittedName>
        <fullName evidence="4">Glycosyl transferase family 8</fullName>
    </submittedName>
</protein>
<sequence length="333" mass="38657">MWENNSRYNIVYAADDGFTEVMGVSILSLFENNQSAEDIRLTILDSGITKSNKDKIETICKKYRRPLPSWVVATDIEKHLEMSVKADRGSIAQYARIFLTDIFSPNVKRVLYLDCDTLIVKSINELWNLDLEGNTIAALKDAFSKYYRKNVDLAPDDIMFNSGVMLIDLEKWRSDKVEDKLADFIRQKKGKVQQGDQGVLNAVLSKETLVISPKYNFATVFTDLSYDEMILYRKPVGFYSKQEIDKAQQDIHIIHFTSHFFSLRPWQEGCTNKYLDTWLNYRKLSPWKDGKLATVNNSFKKQQLINAYQLNPKLVLFLASIFQIYLRPLKNRI</sequence>
<evidence type="ECO:0000256" key="2">
    <source>
        <dbReference type="ARBA" id="ARBA00022679"/>
    </source>
</evidence>
<name>A0A231QVC2_9LACO</name>
<keyword evidence="1" id="KW-0328">Glycosyltransferase</keyword>
<dbReference type="Proteomes" id="UP000215261">
    <property type="component" value="Unassembled WGS sequence"/>
</dbReference>
<dbReference type="Pfam" id="PF01501">
    <property type="entry name" value="Glyco_transf_8"/>
    <property type="match status" value="1"/>
</dbReference>
<dbReference type="AlphaFoldDB" id="A0A231QVC2"/>
<comment type="caution">
    <text evidence="4">The sequence shown here is derived from an EMBL/GenBank/DDBJ whole genome shotgun (WGS) entry which is preliminary data.</text>
</comment>
<evidence type="ECO:0000256" key="1">
    <source>
        <dbReference type="ARBA" id="ARBA00022676"/>
    </source>
</evidence>
<dbReference type="PANTHER" id="PTHR13778:SF47">
    <property type="entry name" value="LIPOPOLYSACCHARIDE 1,3-GALACTOSYLTRANSFERASE"/>
    <property type="match status" value="1"/>
</dbReference>
<keyword evidence="3" id="KW-0479">Metal-binding</keyword>
<dbReference type="InterPro" id="IPR050748">
    <property type="entry name" value="Glycosyltrans_8_dom-fam"/>
</dbReference>
<dbReference type="PANTHER" id="PTHR13778">
    <property type="entry name" value="GLYCOSYLTRANSFERASE 8 DOMAIN-CONTAINING PROTEIN"/>
    <property type="match status" value="1"/>
</dbReference>
<gene>
    <name evidence="4" type="ORF">AYP69_10665</name>
</gene>
<dbReference type="CDD" id="cd04194">
    <property type="entry name" value="GT8_A4GalT_like"/>
    <property type="match status" value="1"/>
</dbReference>
<dbReference type="EMBL" id="LUGO01000011">
    <property type="protein sequence ID" value="OXS42178.1"/>
    <property type="molecule type" value="Genomic_DNA"/>
</dbReference>
<dbReference type="RefSeq" id="WP_089143749.1">
    <property type="nucleotide sequence ID" value="NZ_LUGD01000008.1"/>
</dbReference>
<reference evidence="4 5" key="1">
    <citation type="submission" date="2016-03" db="EMBL/GenBank/DDBJ databases">
        <title>Sequencing of Lactobacillus Species from Commercial Turkeys.</title>
        <authorList>
            <person name="Johnson T.J."/>
            <person name="Youmans B.P."/>
            <person name="Case K.A."/>
        </authorList>
    </citation>
    <scope>NUCLEOTIDE SEQUENCE [LARGE SCALE GENOMIC DNA]</scope>
    <source>
        <strain evidence="4 5">UMNLA1</strain>
    </source>
</reference>
<proteinExistence type="predicted"/>
<dbReference type="Gene3D" id="3.90.550.10">
    <property type="entry name" value="Spore Coat Polysaccharide Biosynthesis Protein SpsA, Chain A"/>
    <property type="match status" value="1"/>
</dbReference>
<organism evidence="4 5">
    <name type="scientific">Ligilactobacillus agilis</name>
    <dbReference type="NCBI Taxonomy" id="1601"/>
    <lineage>
        <taxon>Bacteria</taxon>
        <taxon>Bacillati</taxon>
        <taxon>Bacillota</taxon>
        <taxon>Bacilli</taxon>
        <taxon>Lactobacillales</taxon>
        <taxon>Lactobacillaceae</taxon>
        <taxon>Ligilactobacillus</taxon>
    </lineage>
</organism>
<keyword evidence="2 4" id="KW-0808">Transferase</keyword>
<dbReference type="GO" id="GO:0046872">
    <property type="term" value="F:metal ion binding"/>
    <property type="evidence" value="ECO:0007669"/>
    <property type="project" value="UniProtKB-KW"/>
</dbReference>
<dbReference type="InterPro" id="IPR029044">
    <property type="entry name" value="Nucleotide-diphossugar_trans"/>
</dbReference>
<accession>A0A231QVC2</accession>
<dbReference type="InterPro" id="IPR002495">
    <property type="entry name" value="Glyco_trans_8"/>
</dbReference>
<evidence type="ECO:0000256" key="3">
    <source>
        <dbReference type="ARBA" id="ARBA00022723"/>
    </source>
</evidence>
<evidence type="ECO:0000313" key="4">
    <source>
        <dbReference type="EMBL" id="OXS42178.1"/>
    </source>
</evidence>
<dbReference type="GO" id="GO:0016757">
    <property type="term" value="F:glycosyltransferase activity"/>
    <property type="evidence" value="ECO:0007669"/>
    <property type="project" value="UniProtKB-KW"/>
</dbReference>